<dbReference type="SUPFAM" id="SSF53659">
    <property type="entry name" value="Isocitrate/Isopropylmalate dehydrogenase-like"/>
    <property type="match status" value="1"/>
</dbReference>
<keyword evidence="5" id="KW-0012">Acyltransferase</keyword>
<protein>
    <recommendedName>
        <fullName evidence="3">Phosphate acetyltransferase</fullName>
        <ecNumber evidence="2">2.3.1.8</ecNumber>
    </recommendedName>
    <alternativeName>
        <fullName evidence="6">Phosphotransacetylase</fullName>
    </alternativeName>
</protein>
<organism evidence="8 9">
    <name type="scientific">Astrephomene gubernaculifera</name>
    <dbReference type="NCBI Taxonomy" id="47775"/>
    <lineage>
        <taxon>Eukaryota</taxon>
        <taxon>Viridiplantae</taxon>
        <taxon>Chlorophyta</taxon>
        <taxon>core chlorophytes</taxon>
        <taxon>Chlorophyceae</taxon>
        <taxon>CS clade</taxon>
        <taxon>Chlamydomonadales</taxon>
        <taxon>Astrephomenaceae</taxon>
        <taxon>Astrephomene</taxon>
    </lineage>
</organism>
<keyword evidence="4" id="KW-0808">Transferase</keyword>
<dbReference type="NCBIfam" id="TIGR00651">
    <property type="entry name" value="pta"/>
    <property type="match status" value="1"/>
</dbReference>
<dbReference type="InterPro" id="IPR050500">
    <property type="entry name" value="Phos_Acetyltrans/Butyryltrans"/>
</dbReference>
<evidence type="ECO:0000256" key="6">
    <source>
        <dbReference type="ARBA" id="ARBA00031108"/>
    </source>
</evidence>
<evidence type="ECO:0000256" key="1">
    <source>
        <dbReference type="ARBA" id="ARBA00004989"/>
    </source>
</evidence>
<dbReference type="GO" id="GO:0008959">
    <property type="term" value="F:phosphate acetyltransferase activity"/>
    <property type="evidence" value="ECO:0007669"/>
    <property type="project" value="UniProtKB-EC"/>
</dbReference>
<dbReference type="AlphaFoldDB" id="A0AAD3DZ73"/>
<dbReference type="InterPro" id="IPR042112">
    <property type="entry name" value="P_AcTrfase_dom2"/>
</dbReference>
<evidence type="ECO:0000256" key="2">
    <source>
        <dbReference type="ARBA" id="ARBA00012707"/>
    </source>
</evidence>
<reference evidence="8 9" key="1">
    <citation type="journal article" date="2021" name="Sci. Rep.">
        <title>Genome sequencing of the multicellular alga Astrephomene provides insights into convergent evolution of germ-soma differentiation.</title>
        <authorList>
            <person name="Yamashita S."/>
            <person name="Yamamoto K."/>
            <person name="Matsuzaki R."/>
            <person name="Suzuki S."/>
            <person name="Yamaguchi H."/>
            <person name="Hirooka S."/>
            <person name="Minakuchi Y."/>
            <person name="Miyagishima S."/>
            <person name="Kawachi M."/>
            <person name="Toyoda A."/>
            <person name="Nozaki H."/>
        </authorList>
    </citation>
    <scope>NUCLEOTIDE SEQUENCE [LARGE SCALE GENOMIC DNA]</scope>
    <source>
        <strain evidence="8 9">NIES-4017</strain>
    </source>
</reference>
<evidence type="ECO:0000313" key="8">
    <source>
        <dbReference type="EMBL" id="GFR50533.1"/>
    </source>
</evidence>
<dbReference type="InterPro" id="IPR002505">
    <property type="entry name" value="PTA_PTB"/>
</dbReference>
<dbReference type="Pfam" id="PF13500">
    <property type="entry name" value="AAA_26"/>
    <property type="match status" value="1"/>
</dbReference>
<dbReference type="PANTHER" id="PTHR43356:SF3">
    <property type="entry name" value="PHOSPHATE ACETYLTRANSFERASE"/>
    <property type="match status" value="1"/>
</dbReference>
<name>A0AAD3DZ73_9CHLO</name>
<dbReference type="PANTHER" id="PTHR43356">
    <property type="entry name" value="PHOSPHATE ACETYLTRANSFERASE"/>
    <property type="match status" value="1"/>
</dbReference>
<gene>
    <name evidence="8" type="ORF">Agub_g12803</name>
</gene>
<accession>A0AAD3DZ73</accession>
<dbReference type="EMBL" id="BMAR01000038">
    <property type="protein sequence ID" value="GFR50533.1"/>
    <property type="molecule type" value="Genomic_DNA"/>
</dbReference>
<evidence type="ECO:0000259" key="7">
    <source>
        <dbReference type="Pfam" id="PF01515"/>
    </source>
</evidence>
<dbReference type="Proteomes" id="UP001054857">
    <property type="component" value="Unassembled WGS sequence"/>
</dbReference>
<sequence length="598" mass="62837">MSANMQLFRPIMAALRSGANRAPSGARGFASSAGSDSILVSDITPTGNRTSVMVGLMNHFQSGASKVGYFEPVAGKNGEILSRVFNLSGETAGASAAEASKLLADGKKDDLMDQIYTKFQASKSGKDLTVVGGTGTDLDATVAQALSTPVLLTMTADRSMSAEDIYTTALSKRQAFADKKVDVVGLMLTGVPKCKLAALNGDLKEKLAKSGLPLVGALPEEDLLSSLSLEEVRKAVIAQTKAAFDQHVDVNTVVAGLQKPKSTDYVSPKAFQYGIFQSCLANPQHIVLPESSDKRILAAAVEVTQRRLAKVTVLGNPETVAAEAKKLGLDLTGVNVVDPNSSARMDHYVSMLVEARKSKGMTPEEALKTLQGDINYFGTMMVAAGDADGMVSGAMHTTAATIRPALTMLRTPDKNLVSSIFFMCLEDRVLVYGDCAVVVNPNPEDLARVAATSADTAAAFGFDPRVAMLSYSTLGSGAGPEVQKVTDATAIVKSKRPDLKVEGPLQYDASVDMSIAKTKIKGGSAVAGKANVFVFPDLNTGNNCYKAVQQSTGAIAMGPVMQGLSKPVNDLSRGCTVPDIVNTICVTSIQAMFQNKKK</sequence>
<comment type="pathway">
    <text evidence="1">Metabolic intermediate biosynthesis; acetyl-CoA biosynthesis; acetyl-CoA from acetate: step 2/2.</text>
</comment>
<comment type="caution">
    <text evidence="8">The sequence shown here is derived from an EMBL/GenBank/DDBJ whole genome shotgun (WGS) entry which is preliminary data.</text>
</comment>
<dbReference type="Gene3D" id="3.40.50.10950">
    <property type="match status" value="1"/>
</dbReference>
<dbReference type="Pfam" id="PF01515">
    <property type="entry name" value="PTA_PTB"/>
    <property type="match status" value="1"/>
</dbReference>
<evidence type="ECO:0000256" key="5">
    <source>
        <dbReference type="ARBA" id="ARBA00023315"/>
    </source>
</evidence>
<proteinExistence type="predicted"/>
<evidence type="ECO:0000256" key="3">
    <source>
        <dbReference type="ARBA" id="ARBA00021528"/>
    </source>
</evidence>
<dbReference type="NCBIfam" id="NF004167">
    <property type="entry name" value="PRK05632.1"/>
    <property type="match status" value="1"/>
</dbReference>
<evidence type="ECO:0000256" key="4">
    <source>
        <dbReference type="ARBA" id="ARBA00022679"/>
    </source>
</evidence>
<dbReference type="InterPro" id="IPR042113">
    <property type="entry name" value="P_AcTrfase_dom1"/>
</dbReference>
<dbReference type="EC" id="2.3.1.8" evidence="2"/>
<evidence type="ECO:0000313" key="9">
    <source>
        <dbReference type="Proteomes" id="UP001054857"/>
    </source>
</evidence>
<dbReference type="InterPro" id="IPR004614">
    <property type="entry name" value="P_AcTrfase"/>
</dbReference>
<dbReference type="NCBIfam" id="NF007233">
    <property type="entry name" value="PRK09653.1"/>
    <property type="match status" value="1"/>
</dbReference>
<feature type="domain" description="Phosphate acetyl/butaryl transferase" evidence="7">
    <location>
        <begin position="271"/>
        <end position="587"/>
    </location>
</feature>
<dbReference type="Gene3D" id="3.40.50.10750">
    <property type="entry name" value="Isocitrate/Isopropylmalate dehydrogenase-like"/>
    <property type="match status" value="1"/>
</dbReference>
<keyword evidence="9" id="KW-1185">Reference proteome</keyword>